<evidence type="ECO:0000313" key="2">
    <source>
        <dbReference type="Proteomes" id="UP000010077"/>
    </source>
</evidence>
<dbReference type="AlphaFoldDB" id="K7YRN0"/>
<dbReference type="EMBL" id="CP003539">
    <property type="protein sequence ID" value="AFX99209.1"/>
    <property type="molecule type" value="Genomic_DNA"/>
</dbReference>
<keyword evidence="2" id="KW-1185">Reference proteome</keyword>
<organism evidence="1 2">
    <name type="scientific">Candidatus Endolissoclinum faulkneri L2</name>
    <dbReference type="NCBI Taxonomy" id="1193729"/>
    <lineage>
        <taxon>Bacteria</taxon>
        <taxon>Pseudomonadati</taxon>
        <taxon>Pseudomonadota</taxon>
        <taxon>Alphaproteobacteria</taxon>
        <taxon>Rhodospirillales</taxon>
        <taxon>Rhodospirillaceae</taxon>
        <taxon>Candidatus Endolissoclinum</taxon>
    </lineage>
</organism>
<reference evidence="1 2" key="1">
    <citation type="journal article" date="2012" name="Proc. Natl. Acad. Sci. U.S.A.">
        <title>Genome streamlining and chemical defense in a coral reef symbiosis.</title>
        <authorList>
            <person name="Kwan J.C."/>
            <person name="Donia M.S."/>
            <person name="Han A.W."/>
            <person name="Hirose E."/>
            <person name="Haygood M.G."/>
            <person name="Schmidt E.W."/>
        </authorList>
    </citation>
    <scope>NUCLEOTIDE SEQUENCE [LARGE SCALE GENOMIC DNA]</scope>
    <source>
        <strain evidence="1 2">L2</strain>
    </source>
</reference>
<evidence type="ECO:0000313" key="1">
    <source>
        <dbReference type="EMBL" id="AFX99209.1"/>
    </source>
</evidence>
<accession>K7YRN0</accession>
<proteinExistence type="predicted"/>
<protein>
    <submittedName>
        <fullName evidence="1">Uncharacterized protein</fullName>
    </submittedName>
</protein>
<gene>
    <name evidence="1" type="ORF">A1OE_1030</name>
</gene>
<sequence>MAVFIRSNFNLSASAAILKYSQLILVLAIKHKCCSRSCLEQHLCFIMFNSIVCLNYQNKI</sequence>
<name>K7YRN0_9PROT</name>
<dbReference type="HOGENOM" id="CLU_2932639_0_0_5"/>
<dbReference type="Proteomes" id="UP000010077">
    <property type="component" value="Chromosome"/>
</dbReference>
<dbReference type="KEGG" id="thal:A1OE_1030"/>